<dbReference type="SUPFAM" id="SSF48452">
    <property type="entry name" value="TPR-like"/>
    <property type="match status" value="1"/>
</dbReference>
<accession>A0A517ZVY7</accession>
<evidence type="ECO:0000313" key="2">
    <source>
        <dbReference type="Proteomes" id="UP000319383"/>
    </source>
</evidence>
<proteinExistence type="predicted"/>
<dbReference type="EMBL" id="CP036276">
    <property type="protein sequence ID" value="QDU46642.1"/>
    <property type="molecule type" value="Genomic_DNA"/>
</dbReference>
<keyword evidence="2" id="KW-1185">Reference proteome</keyword>
<dbReference type="RefSeq" id="WP_145379135.1">
    <property type="nucleotide sequence ID" value="NZ_CP036276.1"/>
</dbReference>
<protein>
    <submittedName>
        <fullName evidence="1">Uncharacterized protein</fullName>
    </submittedName>
</protein>
<dbReference type="Gene3D" id="1.25.40.10">
    <property type="entry name" value="Tetratricopeptide repeat domain"/>
    <property type="match status" value="1"/>
</dbReference>
<reference evidence="1 2" key="1">
    <citation type="submission" date="2019-02" db="EMBL/GenBank/DDBJ databases">
        <title>Deep-cultivation of Planctomycetes and their phenomic and genomic characterization uncovers novel biology.</title>
        <authorList>
            <person name="Wiegand S."/>
            <person name="Jogler M."/>
            <person name="Boedeker C."/>
            <person name="Pinto D."/>
            <person name="Vollmers J."/>
            <person name="Rivas-Marin E."/>
            <person name="Kohn T."/>
            <person name="Peeters S.H."/>
            <person name="Heuer A."/>
            <person name="Rast P."/>
            <person name="Oberbeckmann S."/>
            <person name="Bunk B."/>
            <person name="Jeske O."/>
            <person name="Meyerdierks A."/>
            <person name="Storesund J.E."/>
            <person name="Kallscheuer N."/>
            <person name="Luecker S."/>
            <person name="Lage O.M."/>
            <person name="Pohl T."/>
            <person name="Merkel B.J."/>
            <person name="Hornburger P."/>
            <person name="Mueller R.-W."/>
            <person name="Bruemmer F."/>
            <person name="Labrenz M."/>
            <person name="Spormann A.M."/>
            <person name="Op den Camp H."/>
            <person name="Overmann J."/>
            <person name="Amann R."/>
            <person name="Jetten M.S.M."/>
            <person name="Mascher T."/>
            <person name="Medema M.H."/>
            <person name="Devos D.P."/>
            <person name="Kaster A.-K."/>
            <person name="Ovreas L."/>
            <person name="Rohde M."/>
            <person name="Galperin M.Y."/>
            <person name="Jogler C."/>
        </authorList>
    </citation>
    <scope>NUCLEOTIDE SEQUENCE [LARGE SCALE GENOMIC DNA]</scope>
    <source>
        <strain evidence="1 2">Mal52</strain>
    </source>
</reference>
<dbReference type="KEGG" id="sdyn:Mal52_51640"/>
<gene>
    <name evidence="1" type="ORF">Mal52_51640</name>
</gene>
<name>A0A517ZVY7_9PLAN</name>
<dbReference type="Pfam" id="PF14559">
    <property type="entry name" value="TPR_19"/>
    <property type="match status" value="1"/>
</dbReference>
<sequence>MSRREKLEELLAADPTDTFLQYSIAMEYRTEGDLPAAEVRFQTLLKASPDYVPTYFRLGEVYTELDRITDAREILTTGIETALRIGDQHAAGEMTEFRASLDDAG</sequence>
<dbReference type="Proteomes" id="UP000319383">
    <property type="component" value="Chromosome"/>
</dbReference>
<dbReference type="AlphaFoldDB" id="A0A517ZVY7"/>
<dbReference type="InterPro" id="IPR011990">
    <property type="entry name" value="TPR-like_helical_dom_sf"/>
</dbReference>
<organism evidence="1 2">
    <name type="scientific">Symmachiella dynata</name>
    <dbReference type="NCBI Taxonomy" id="2527995"/>
    <lineage>
        <taxon>Bacteria</taxon>
        <taxon>Pseudomonadati</taxon>
        <taxon>Planctomycetota</taxon>
        <taxon>Planctomycetia</taxon>
        <taxon>Planctomycetales</taxon>
        <taxon>Planctomycetaceae</taxon>
        <taxon>Symmachiella</taxon>
    </lineage>
</organism>
<evidence type="ECO:0000313" key="1">
    <source>
        <dbReference type="EMBL" id="QDU46642.1"/>
    </source>
</evidence>